<evidence type="ECO:0000256" key="1">
    <source>
        <dbReference type="ARBA" id="ARBA00023125"/>
    </source>
</evidence>
<dbReference type="InterPro" id="IPR014710">
    <property type="entry name" value="RmlC-like_jellyroll"/>
</dbReference>
<evidence type="ECO:0000313" key="4">
    <source>
        <dbReference type="Proteomes" id="UP001597233"/>
    </source>
</evidence>
<dbReference type="InterPro" id="IPR011051">
    <property type="entry name" value="RmlC_Cupin_sf"/>
</dbReference>
<dbReference type="Pfam" id="PF07883">
    <property type="entry name" value="Cupin_2"/>
    <property type="match status" value="1"/>
</dbReference>
<dbReference type="InterPro" id="IPR013096">
    <property type="entry name" value="Cupin_2"/>
</dbReference>
<sequence>MRAFHETRSYNKGWPVQIGTVHNMSFLAHWHHDLEFIYVRQGTLRVGINSEVRTLQAGEFAFCGSGDIHYYEHTGTTSEIVMVIFNPRLIGAPAGWPTQQRQHSGFILRSDIDKASSQANDDSGQPSRQQLATIMEQLLVEHEQQQSHAETVITGLLHMLCGLCLRCMPAHGPAVRRRASATHLAVMQGLLDWLEQNCTQPLTLQDGADQAGMSVFHFSRFF</sequence>
<dbReference type="PROSITE" id="PS01124">
    <property type="entry name" value="HTH_ARAC_FAMILY_2"/>
    <property type="match status" value="1"/>
</dbReference>
<dbReference type="InterPro" id="IPR018060">
    <property type="entry name" value="HTH_AraC"/>
</dbReference>
<accession>A0ABW4RHL0</accession>
<dbReference type="Gene3D" id="1.10.10.60">
    <property type="entry name" value="Homeodomain-like"/>
    <property type="match status" value="1"/>
</dbReference>
<dbReference type="EMBL" id="JBHUEH010000011">
    <property type="protein sequence ID" value="MFD1885330.1"/>
    <property type="molecule type" value="Genomic_DNA"/>
</dbReference>
<dbReference type="RefSeq" id="WP_347327360.1">
    <property type="nucleotide sequence ID" value="NZ_JBCGUH010000027.1"/>
</dbReference>
<reference evidence="4" key="1">
    <citation type="journal article" date="2019" name="Int. J. Syst. Evol. Microbiol.">
        <title>The Global Catalogue of Microorganisms (GCM) 10K type strain sequencing project: providing services to taxonomists for standard genome sequencing and annotation.</title>
        <authorList>
            <consortium name="The Broad Institute Genomics Platform"/>
            <consortium name="The Broad Institute Genome Sequencing Center for Infectious Disease"/>
            <person name="Wu L."/>
            <person name="Ma J."/>
        </authorList>
    </citation>
    <scope>NUCLEOTIDE SEQUENCE [LARGE SCALE GENOMIC DNA]</scope>
    <source>
        <strain evidence="4">CCUG 54950</strain>
    </source>
</reference>
<keyword evidence="4" id="KW-1185">Reference proteome</keyword>
<evidence type="ECO:0000259" key="2">
    <source>
        <dbReference type="PROSITE" id="PS01124"/>
    </source>
</evidence>
<name>A0ABW4RHL0_9BACL</name>
<dbReference type="SUPFAM" id="SSF51182">
    <property type="entry name" value="RmlC-like cupins"/>
    <property type="match status" value="1"/>
</dbReference>
<dbReference type="PANTHER" id="PTHR43280:SF28">
    <property type="entry name" value="HTH-TYPE TRANSCRIPTIONAL ACTIVATOR RHAS"/>
    <property type="match status" value="1"/>
</dbReference>
<gene>
    <name evidence="3" type="ORF">ACFSC9_07290</name>
</gene>
<dbReference type="Proteomes" id="UP001597233">
    <property type="component" value="Unassembled WGS sequence"/>
</dbReference>
<comment type="caution">
    <text evidence="3">The sequence shown here is derived from an EMBL/GenBank/DDBJ whole genome shotgun (WGS) entry which is preliminary data.</text>
</comment>
<proteinExistence type="predicted"/>
<keyword evidence="1" id="KW-0238">DNA-binding</keyword>
<dbReference type="Gene3D" id="2.60.120.10">
    <property type="entry name" value="Jelly Rolls"/>
    <property type="match status" value="1"/>
</dbReference>
<organism evidence="3 4">
    <name type="scientific">Paenibacillus wenxiniae</name>
    <dbReference type="NCBI Taxonomy" id="1636843"/>
    <lineage>
        <taxon>Bacteria</taxon>
        <taxon>Bacillati</taxon>
        <taxon>Bacillota</taxon>
        <taxon>Bacilli</taxon>
        <taxon>Bacillales</taxon>
        <taxon>Paenibacillaceae</taxon>
        <taxon>Paenibacillus</taxon>
    </lineage>
</organism>
<protein>
    <submittedName>
        <fullName evidence="3">Cupin domain-containing protein</fullName>
    </submittedName>
</protein>
<dbReference type="CDD" id="cd02208">
    <property type="entry name" value="cupin_RmlC-like"/>
    <property type="match status" value="1"/>
</dbReference>
<feature type="domain" description="HTH araC/xylS-type" evidence="2">
    <location>
        <begin position="188"/>
        <end position="222"/>
    </location>
</feature>
<evidence type="ECO:0000313" key="3">
    <source>
        <dbReference type="EMBL" id="MFD1885330.1"/>
    </source>
</evidence>
<dbReference type="PANTHER" id="PTHR43280">
    <property type="entry name" value="ARAC-FAMILY TRANSCRIPTIONAL REGULATOR"/>
    <property type="match status" value="1"/>
</dbReference>